<feature type="region of interest" description="Disordered" evidence="1">
    <location>
        <begin position="132"/>
        <end position="169"/>
    </location>
</feature>
<sequence length="532" mass="56823">MDLSGPADALTGPDGEFPLHSSPRSNIESLIESVQARSMASTDVRLGNKLAKPMAVEQSPLSLFTFAAIKPVVFGNRANLKEGQLQDKNDRLSAPSDTSQKDSSSHSVPSCPEKIPNLSGSQEIADTLLTNSVSAPKQSPSQSAALADRKSPELTKVLSDGQKKRPAQIQSLQISASGIDTPTLMKILAFTYHQEVKQQNELISNLKSEYGHKVQELSAAMVHCQSLEQSIGELHNQANTMGAEIDSLKQQLTNAQSSTHVGASIEPQLQIIHGKLDAVLQERRKEHTESVELGKALGVIRQMADELRQYRSQAQKTSPQKIANAVAGGNTEANSVPSATIAVLPESSQAINSSAHATDGTLMQAPKQQTEVQGKVTMSKNDSQPSHHTQQDGNHTKHNEGGLTEDIAEDQDDSAVSATDPAVPMISSMHAEIGRRGMNKFGKRKHTDTYSECSQTSECKKSSTKTSLASSKMIAAGTPSKKTCLRSANYSVNITEINSSQSKTEASEHPSGDNKDHAAPAKGKSSRGQAGV</sequence>
<dbReference type="Proteomes" id="UP000664169">
    <property type="component" value="Unassembled WGS sequence"/>
</dbReference>
<protein>
    <submittedName>
        <fullName evidence="2">Uncharacterized protein</fullName>
    </submittedName>
</protein>
<feature type="region of interest" description="Disordered" evidence="1">
    <location>
        <begin position="496"/>
        <end position="532"/>
    </location>
</feature>
<evidence type="ECO:0000313" key="2">
    <source>
        <dbReference type="EMBL" id="CAF9902986.1"/>
    </source>
</evidence>
<feature type="region of interest" description="Disordered" evidence="1">
    <location>
        <begin position="84"/>
        <end position="117"/>
    </location>
</feature>
<reference evidence="2" key="1">
    <citation type="submission" date="2021-03" db="EMBL/GenBank/DDBJ databases">
        <authorList>
            <person name="Tagirdzhanova G."/>
        </authorList>
    </citation>
    <scope>NUCLEOTIDE SEQUENCE</scope>
</reference>
<proteinExistence type="predicted"/>
<feature type="compositionally biased region" description="Basic and acidic residues" evidence="1">
    <location>
        <begin position="505"/>
        <end position="519"/>
    </location>
</feature>
<gene>
    <name evidence="2" type="ORF">GOMPHAMPRED_000054</name>
</gene>
<name>A0A8H3E9Y4_9LECA</name>
<dbReference type="AlphaFoldDB" id="A0A8H3E9Y4"/>
<feature type="region of interest" description="Disordered" evidence="1">
    <location>
        <begin position="1"/>
        <end position="24"/>
    </location>
</feature>
<dbReference type="EMBL" id="CAJPDQ010000001">
    <property type="protein sequence ID" value="CAF9902986.1"/>
    <property type="molecule type" value="Genomic_DNA"/>
</dbReference>
<organism evidence="2 3">
    <name type="scientific">Gomphillus americanus</name>
    <dbReference type="NCBI Taxonomy" id="1940652"/>
    <lineage>
        <taxon>Eukaryota</taxon>
        <taxon>Fungi</taxon>
        <taxon>Dikarya</taxon>
        <taxon>Ascomycota</taxon>
        <taxon>Pezizomycotina</taxon>
        <taxon>Lecanoromycetes</taxon>
        <taxon>OSLEUM clade</taxon>
        <taxon>Ostropomycetidae</taxon>
        <taxon>Ostropales</taxon>
        <taxon>Graphidaceae</taxon>
        <taxon>Gomphilloideae</taxon>
        <taxon>Gomphillus</taxon>
    </lineage>
</organism>
<feature type="compositionally biased region" description="Low complexity" evidence="1">
    <location>
        <begin position="134"/>
        <end position="146"/>
    </location>
</feature>
<feature type="compositionally biased region" description="Polar residues" evidence="1">
    <location>
        <begin position="366"/>
        <end position="393"/>
    </location>
</feature>
<evidence type="ECO:0000256" key="1">
    <source>
        <dbReference type="SAM" id="MobiDB-lite"/>
    </source>
</evidence>
<feature type="region of interest" description="Disordered" evidence="1">
    <location>
        <begin position="358"/>
        <end position="402"/>
    </location>
</feature>
<comment type="caution">
    <text evidence="2">The sequence shown here is derived from an EMBL/GenBank/DDBJ whole genome shotgun (WGS) entry which is preliminary data.</text>
</comment>
<evidence type="ECO:0000313" key="3">
    <source>
        <dbReference type="Proteomes" id="UP000664169"/>
    </source>
</evidence>
<accession>A0A8H3E9Y4</accession>
<keyword evidence="3" id="KW-1185">Reference proteome</keyword>